<evidence type="ECO:0000313" key="5">
    <source>
        <dbReference type="Proteomes" id="UP000366872"/>
    </source>
</evidence>
<name>A0A6C2TWB8_PONDE</name>
<dbReference type="InterPro" id="IPR052701">
    <property type="entry name" value="GAG_Ulvan_Degrading_Sulfatases"/>
</dbReference>
<keyword evidence="2" id="KW-0378">Hydrolase</keyword>
<dbReference type="EMBL" id="CAAHFG010000001">
    <property type="protein sequence ID" value="VGO11960.1"/>
    <property type="molecule type" value="Genomic_DNA"/>
</dbReference>
<dbReference type="PANTHER" id="PTHR43751:SF7">
    <property type="entry name" value="ARYLSULPHATASE A"/>
    <property type="match status" value="1"/>
</dbReference>
<evidence type="ECO:0000313" key="4">
    <source>
        <dbReference type="EMBL" id="VGO11960.1"/>
    </source>
</evidence>
<protein>
    <submittedName>
        <fullName evidence="4">Arylsulfatase</fullName>
    </submittedName>
</protein>
<dbReference type="Gene3D" id="3.30.1120.10">
    <property type="match status" value="1"/>
</dbReference>
<dbReference type="PROSITE" id="PS00149">
    <property type="entry name" value="SULFATASE_2"/>
    <property type="match status" value="1"/>
</dbReference>
<evidence type="ECO:0000259" key="3">
    <source>
        <dbReference type="Pfam" id="PF00884"/>
    </source>
</evidence>
<dbReference type="PROSITE" id="PS00523">
    <property type="entry name" value="SULFATASE_1"/>
    <property type="match status" value="1"/>
</dbReference>
<evidence type="ECO:0000256" key="1">
    <source>
        <dbReference type="ARBA" id="ARBA00008779"/>
    </source>
</evidence>
<proteinExistence type="inferred from homology"/>
<dbReference type="Proteomes" id="UP000366872">
    <property type="component" value="Unassembled WGS sequence"/>
</dbReference>
<dbReference type="InterPro" id="IPR000917">
    <property type="entry name" value="Sulfatase_N"/>
</dbReference>
<dbReference type="PANTHER" id="PTHR43751">
    <property type="entry name" value="SULFATASE"/>
    <property type="match status" value="1"/>
</dbReference>
<evidence type="ECO:0000256" key="2">
    <source>
        <dbReference type="ARBA" id="ARBA00022801"/>
    </source>
</evidence>
<feature type="domain" description="Sulfatase N-terminal" evidence="3">
    <location>
        <begin position="19"/>
        <end position="403"/>
    </location>
</feature>
<accession>A0A6C2TWB8</accession>
<comment type="similarity">
    <text evidence="1">Belongs to the sulfatase family.</text>
</comment>
<dbReference type="InterPro" id="IPR017850">
    <property type="entry name" value="Alkaline_phosphatase_core_sf"/>
</dbReference>
<dbReference type="GO" id="GO:0016787">
    <property type="term" value="F:hydrolase activity"/>
    <property type="evidence" value="ECO:0007669"/>
    <property type="project" value="UniProtKB-KW"/>
</dbReference>
<dbReference type="SUPFAM" id="SSF53649">
    <property type="entry name" value="Alkaline phosphatase-like"/>
    <property type="match status" value="1"/>
</dbReference>
<dbReference type="InterPro" id="IPR024607">
    <property type="entry name" value="Sulfatase_CS"/>
</dbReference>
<dbReference type="Gene3D" id="3.40.720.10">
    <property type="entry name" value="Alkaline Phosphatase, subunit A"/>
    <property type="match status" value="1"/>
</dbReference>
<dbReference type="CDD" id="cd16143">
    <property type="entry name" value="ARS_like"/>
    <property type="match status" value="1"/>
</dbReference>
<dbReference type="AlphaFoldDB" id="A0A6C2TWB8"/>
<gene>
    <name evidence="4" type="primary">atsA_20</name>
    <name evidence="4" type="ORF">PDESU_00508</name>
</gene>
<sequence length="507" mass="55579">MGIGLAGTLAVLAQAADQPNVVIIYGDDVGYGDVGAYGSEMIPTPNIDRLAAQGLRFTDGHCSAATCTPSRFSMLTGIHGFRHNARVLPPNAPLIVPTDKLTLPKLFKKSGYQTAVIGKWHLGIGEKGKPVDWNGDVKPGPLEVGFDYSFLLPSTNDRVPCVLMRNHRVIGQDPKDPLYVGNKLKEVQKLGSTQYPDGKTHREAMTFYPSTHDHDNSIINGVGRIGYQSGGKSALWDDATLSDVFVEEMERYIADHKETPFFLYFASQDIHVPRVPHPRFRGKTKLGYRGDAMVQFDWSVGEIMKALDKHGLAENTIVIFSSDNGPVYDDGYADGTTVLCSQEEGEKGHDGSGVWRGGKYQIYEGGTRVPFIVRWPARVLPGTSDALVSQIDLLASFAELLDVSLGDGDGSDSRSSLAAFLGDDPDGQEYMIEESFGLALRKGEWKYIEPSLPKWPPGRPAIERSLYNLSTDPSETTNVIADYPEVAGELEQQLKKWVEAKGIRSLK</sequence>
<reference evidence="4 5" key="1">
    <citation type="submission" date="2019-04" db="EMBL/GenBank/DDBJ databases">
        <authorList>
            <person name="Van Vliet M D."/>
        </authorList>
    </citation>
    <scope>NUCLEOTIDE SEQUENCE [LARGE SCALE GENOMIC DNA]</scope>
    <source>
        <strain evidence="4 5">F1</strain>
    </source>
</reference>
<organism evidence="4 5">
    <name type="scientific">Pontiella desulfatans</name>
    <dbReference type="NCBI Taxonomy" id="2750659"/>
    <lineage>
        <taxon>Bacteria</taxon>
        <taxon>Pseudomonadati</taxon>
        <taxon>Kiritimatiellota</taxon>
        <taxon>Kiritimatiellia</taxon>
        <taxon>Kiritimatiellales</taxon>
        <taxon>Pontiellaceae</taxon>
        <taxon>Pontiella</taxon>
    </lineage>
</organism>
<keyword evidence="5" id="KW-1185">Reference proteome</keyword>
<dbReference type="Pfam" id="PF00884">
    <property type="entry name" value="Sulfatase"/>
    <property type="match status" value="1"/>
</dbReference>